<accession>A0A8T0G476</accession>
<dbReference type="PANTHER" id="PTHR35716:SF5">
    <property type="entry name" value="RING-TYPE DOMAIN-CONTAINING PROTEIN"/>
    <property type="match status" value="1"/>
</dbReference>
<organism evidence="2 3">
    <name type="scientific">Ceratodon purpureus</name>
    <name type="common">Fire moss</name>
    <name type="synonym">Dicranum purpureum</name>
    <dbReference type="NCBI Taxonomy" id="3225"/>
    <lineage>
        <taxon>Eukaryota</taxon>
        <taxon>Viridiplantae</taxon>
        <taxon>Streptophyta</taxon>
        <taxon>Embryophyta</taxon>
        <taxon>Bryophyta</taxon>
        <taxon>Bryophytina</taxon>
        <taxon>Bryopsida</taxon>
        <taxon>Dicranidae</taxon>
        <taxon>Pseudoditrichales</taxon>
        <taxon>Ditrichaceae</taxon>
        <taxon>Ceratodon</taxon>
    </lineage>
</organism>
<gene>
    <name evidence="2" type="ORF">KC19_12G033600</name>
</gene>
<feature type="compositionally biased region" description="Low complexity" evidence="1">
    <location>
        <begin position="10"/>
        <end position="42"/>
    </location>
</feature>
<name>A0A8T0G476_CERPU</name>
<sequence>MAAMATTLHSPSPWRSLLPRSSSRLSQCRPPRSSFLSPPLNSSSNGCFAVSWGAPTTRGARLTHLRSLCASQHVSGGSVERNDAAATGPSVKPEAKLTPKEAVEAQMDALANNDHPRADHGLEVMYHFADAEGALNGGTLSQYFGFPSDLYHFGHFALKFKSRYPELVCHNGYEIVTIQGDNKDHCEIRLKLIQGRNELDSEWMFSLSKRSRGVLPPCWLTSSLLKVGENV</sequence>
<keyword evidence="3" id="KW-1185">Reference proteome</keyword>
<dbReference type="EMBL" id="CM026433">
    <property type="protein sequence ID" value="KAG0553715.1"/>
    <property type="molecule type" value="Genomic_DNA"/>
</dbReference>
<proteinExistence type="predicted"/>
<evidence type="ECO:0000256" key="1">
    <source>
        <dbReference type="SAM" id="MobiDB-lite"/>
    </source>
</evidence>
<reference evidence="2" key="1">
    <citation type="submission" date="2020-06" db="EMBL/GenBank/DDBJ databases">
        <title>WGS assembly of Ceratodon purpureus strain R40.</title>
        <authorList>
            <person name="Carey S.B."/>
            <person name="Jenkins J."/>
            <person name="Shu S."/>
            <person name="Lovell J.T."/>
            <person name="Sreedasyam A."/>
            <person name="Maumus F."/>
            <person name="Tiley G.P."/>
            <person name="Fernandez-Pozo N."/>
            <person name="Barry K."/>
            <person name="Chen C."/>
            <person name="Wang M."/>
            <person name="Lipzen A."/>
            <person name="Daum C."/>
            <person name="Saski C.A."/>
            <person name="Payton A.C."/>
            <person name="Mcbreen J.C."/>
            <person name="Conrad R.E."/>
            <person name="Kollar L.M."/>
            <person name="Olsson S."/>
            <person name="Huttunen S."/>
            <person name="Landis J.B."/>
            <person name="Wickett N.J."/>
            <person name="Johnson M.G."/>
            <person name="Rensing S.A."/>
            <person name="Grimwood J."/>
            <person name="Schmutz J."/>
            <person name="Mcdaniel S.F."/>
        </authorList>
    </citation>
    <scope>NUCLEOTIDE SEQUENCE</scope>
    <source>
        <strain evidence="2">R40</strain>
    </source>
</reference>
<evidence type="ECO:0000313" key="2">
    <source>
        <dbReference type="EMBL" id="KAG0553715.1"/>
    </source>
</evidence>
<protein>
    <submittedName>
        <fullName evidence="2">Uncharacterized protein</fullName>
    </submittedName>
</protein>
<comment type="caution">
    <text evidence="2">The sequence shown here is derived from an EMBL/GenBank/DDBJ whole genome shotgun (WGS) entry which is preliminary data.</text>
</comment>
<dbReference type="PANTHER" id="PTHR35716">
    <property type="entry name" value="OS05G0574700 PROTEIN-RELATED"/>
    <property type="match status" value="1"/>
</dbReference>
<dbReference type="AlphaFoldDB" id="A0A8T0G476"/>
<evidence type="ECO:0000313" key="3">
    <source>
        <dbReference type="Proteomes" id="UP000822688"/>
    </source>
</evidence>
<feature type="region of interest" description="Disordered" evidence="1">
    <location>
        <begin position="1"/>
        <end position="42"/>
    </location>
</feature>
<feature type="region of interest" description="Disordered" evidence="1">
    <location>
        <begin position="76"/>
        <end position="96"/>
    </location>
</feature>
<dbReference type="Proteomes" id="UP000822688">
    <property type="component" value="Chromosome 12"/>
</dbReference>